<protein>
    <submittedName>
        <fullName evidence="1">GYD domain-containing protein</fullName>
    </submittedName>
</protein>
<evidence type="ECO:0000313" key="1">
    <source>
        <dbReference type="EMBL" id="KAA6183187.1"/>
    </source>
</evidence>
<gene>
    <name evidence="1" type="ORF">F2Q65_16495</name>
</gene>
<dbReference type="InterPro" id="IPR014845">
    <property type="entry name" value="GYD/TTHA1554"/>
</dbReference>
<evidence type="ECO:0000313" key="2">
    <source>
        <dbReference type="Proteomes" id="UP000322981"/>
    </source>
</evidence>
<dbReference type="AlphaFoldDB" id="A0A5M8FET1"/>
<dbReference type="EMBL" id="VWXX01000036">
    <property type="protein sequence ID" value="KAA6183187.1"/>
    <property type="molecule type" value="Genomic_DNA"/>
</dbReference>
<reference evidence="1 2" key="1">
    <citation type="submission" date="2019-09" db="EMBL/GenBank/DDBJ databases">
        <title>Whole-genome sequence of the purple sulfur bacterium Thiohalocapsa marina DSM 19078.</title>
        <authorList>
            <person name="Kyndt J.A."/>
            <person name="Meyer T.E."/>
        </authorList>
    </citation>
    <scope>NUCLEOTIDE SEQUENCE [LARGE SCALE GENOMIC DNA]</scope>
    <source>
        <strain evidence="1 2">DSM 19078</strain>
    </source>
</reference>
<accession>A0A5M8FET1</accession>
<dbReference type="Proteomes" id="UP000322981">
    <property type="component" value="Unassembled WGS sequence"/>
</dbReference>
<name>A0A5M8FET1_9GAMM</name>
<keyword evidence="2" id="KW-1185">Reference proteome</keyword>
<proteinExistence type="predicted"/>
<comment type="caution">
    <text evidence="1">The sequence shown here is derived from an EMBL/GenBank/DDBJ whole genome shotgun (WGS) entry which is preliminary data.</text>
</comment>
<dbReference type="Pfam" id="PF08734">
    <property type="entry name" value="GYD"/>
    <property type="match status" value="1"/>
</dbReference>
<dbReference type="RefSeq" id="WP_150094507.1">
    <property type="nucleotide sequence ID" value="NZ_JBFUOH010000019.1"/>
</dbReference>
<organism evidence="1 2">
    <name type="scientific">Thiohalocapsa marina</name>
    <dbReference type="NCBI Taxonomy" id="424902"/>
    <lineage>
        <taxon>Bacteria</taxon>
        <taxon>Pseudomonadati</taxon>
        <taxon>Pseudomonadota</taxon>
        <taxon>Gammaproteobacteria</taxon>
        <taxon>Chromatiales</taxon>
        <taxon>Chromatiaceae</taxon>
        <taxon>Thiohalocapsa</taxon>
    </lineage>
</organism>
<sequence>MAKYILLGNWTDQGAVNVKETVERARAAREAFAAVGVSAREWFFTMGHYDVVLTVEAPDSATLAKATLALTALGNLRVETLPSFGVDEMDRIIKDMR</sequence>